<dbReference type="EMBL" id="JH795858">
    <property type="protein sequence ID" value="EJU04476.1"/>
    <property type="molecule type" value="Genomic_DNA"/>
</dbReference>
<dbReference type="Proteomes" id="UP000030653">
    <property type="component" value="Unassembled WGS sequence"/>
</dbReference>
<dbReference type="OrthoDB" id="2504001at2759"/>
<dbReference type="AlphaFoldDB" id="M5G2M6"/>
<proteinExistence type="predicted"/>
<keyword evidence="1" id="KW-0812">Transmembrane</keyword>
<protein>
    <submittedName>
        <fullName evidence="2">Uncharacterized protein</fullName>
    </submittedName>
</protein>
<dbReference type="HOGENOM" id="CLU_085148_0_0_1"/>
<evidence type="ECO:0000313" key="2">
    <source>
        <dbReference type="EMBL" id="EJU04476.1"/>
    </source>
</evidence>
<dbReference type="OMA" id="MKMPGIG"/>
<evidence type="ECO:0000313" key="3">
    <source>
        <dbReference type="Proteomes" id="UP000030653"/>
    </source>
</evidence>
<evidence type="ECO:0000256" key="1">
    <source>
        <dbReference type="SAM" id="Phobius"/>
    </source>
</evidence>
<name>M5G2M6_DACPD</name>
<keyword evidence="1" id="KW-0472">Membrane</keyword>
<accession>M5G2M6</accession>
<feature type="transmembrane region" description="Helical" evidence="1">
    <location>
        <begin position="102"/>
        <end position="122"/>
    </location>
</feature>
<gene>
    <name evidence="2" type="ORF">DACRYDRAFT_21007</name>
</gene>
<dbReference type="RefSeq" id="XP_040631370.1">
    <property type="nucleotide sequence ID" value="XM_040772186.1"/>
</dbReference>
<keyword evidence="3" id="KW-1185">Reference proteome</keyword>
<organism evidence="2 3">
    <name type="scientific">Dacryopinax primogenitus (strain DJM 731)</name>
    <name type="common">Brown rot fungus</name>
    <dbReference type="NCBI Taxonomy" id="1858805"/>
    <lineage>
        <taxon>Eukaryota</taxon>
        <taxon>Fungi</taxon>
        <taxon>Dikarya</taxon>
        <taxon>Basidiomycota</taxon>
        <taxon>Agaricomycotina</taxon>
        <taxon>Dacrymycetes</taxon>
        <taxon>Dacrymycetales</taxon>
        <taxon>Dacrymycetaceae</taxon>
        <taxon>Dacryopinax</taxon>
    </lineage>
</organism>
<dbReference type="GeneID" id="63687248"/>
<reference evidence="2 3" key="1">
    <citation type="journal article" date="2012" name="Science">
        <title>The Paleozoic origin of enzymatic lignin decomposition reconstructed from 31 fungal genomes.</title>
        <authorList>
            <person name="Floudas D."/>
            <person name="Binder M."/>
            <person name="Riley R."/>
            <person name="Barry K."/>
            <person name="Blanchette R.A."/>
            <person name="Henrissat B."/>
            <person name="Martinez A.T."/>
            <person name="Otillar R."/>
            <person name="Spatafora J.W."/>
            <person name="Yadav J.S."/>
            <person name="Aerts A."/>
            <person name="Benoit I."/>
            <person name="Boyd A."/>
            <person name="Carlson A."/>
            <person name="Copeland A."/>
            <person name="Coutinho P.M."/>
            <person name="de Vries R.P."/>
            <person name="Ferreira P."/>
            <person name="Findley K."/>
            <person name="Foster B."/>
            <person name="Gaskell J."/>
            <person name="Glotzer D."/>
            <person name="Gorecki P."/>
            <person name="Heitman J."/>
            <person name="Hesse C."/>
            <person name="Hori C."/>
            <person name="Igarashi K."/>
            <person name="Jurgens J.A."/>
            <person name="Kallen N."/>
            <person name="Kersten P."/>
            <person name="Kohler A."/>
            <person name="Kuees U."/>
            <person name="Kumar T.K.A."/>
            <person name="Kuo A."/>
            <person name="LaButti K."/>
            <person name="Larrondo L.F."/>
            <person name="Lindquist E."/>
            <person name="Ling A."/>
            <person name="Lombard V."/>
            <person name="Lucas S."/>
            <person name="Lundell T."/>
            <person name="Martin R."/>
            <person name="McLaughlin D.J."/>
            <person name="Morgenstern I."/>
            <person name="Morin E."/>
            <person name="Murat C."/>
            <person name="Nagy L.G."/>
            <person name="Nolan M."/>
            <person name="Ohm R.A."/>
            <person name="Patyshakuliyeva A."/>
            <person name="Rokas A."/>
            <person name="Ruiz-Duenas F.J."/>
            <person name="Sabat G."/>
            <person name="Salamov A."/>
            <person name="Samejima M."/>
            <person name="Schmutz J."/>
            <person name="Slot J.C."/>
            <person name="St John F."/>
            <person name="Stenlid J."/>
            <person name="Sun H."/>
            <person name="Sun S."/>
            <person name="Syed K."/>
            <person name="Tsang A."/>
            <person name="Wiebenga A."/>
            <person name="Young D."/>
            <person name="Pisabarro A."/>
            <person name="Eastwood D.C."/>
            <person name="Martin F."/>
            <person name="Cullen D."/>
            <person name="Grigoriev I.V."/>
            <person name="Hibbett D.S."/>
        </authorList>
    </citation>
    <scope>NUCLEOTIDE SEQUENCE [LARGE SCALE GENOMIC DNA]</scope>
    <source>
        <strain evidence="2 3">DJM-731 SS1</strain>
    </source>
</reference>
<feature type="transmembrane region" description="Helical" evidence="1">
    <location>
        <begin position="61"/>
        <end position="82"/>
    </location>
</feature>
<dbReference type="STRING" id="1858805.M5G2M6"/>
<sequence length="245" mass="27745">MYGQNVRRNEEAIVVYLTQHDSIPPCPPELRPHMSEGDWSYRLSTVNRLVKRYSKPRFEKAWFGLGLLATFIAPIIIYHYLFSVVTVNENSTLTTKVVELHLIGFGIFVAVCFLFWTPLAIWKGVGALKVRKVIEGFQREDAARQSSQAARFHWKVHLPGIFGTQASVSITLPTAQPFTSFDPNGQLPPYIAAYPAPAYMDAEDRKDNVVLYHGASLDIKDPLQFDGEQTSVPRHFDEIDLGHRV</sequence>
<keyword evidence="1" id="KW-1133">Transmembrane helix</keyword>